<gene>
    <name evidence="3" type="ORF">FAZ21_09990</name>
</gene>
<evidence type="ECO:0000313" key="4">
    <source>
        <dbReference type="Proteomes" id="UP000310016"/>
    </source>
</evidence>
<organism evidence="3 4">
    <name type="scientific">Chitiniphilus eburneus</name>
    <dbReference type="NCBI Taxonomy" id="2571148"/>
    <lineage>
        <taxon>Bacteria</taxon>
        <taxon>Pseudomonadati</taxon>
        <taxon>Pseudomonadota</taxon>
        <taxon>Betaproteobacteria</taxon>
        <taxon>Neisseriales</taxon>
        <taxon>Chitinibacteraceae</taxon>
        <taxon>Chitiniphilus</taxon>
    </lineage>
</organism>
<dbReference type="RefSeq" id="WP_136773304.1">
    <property type="nucleotide sequence ID" value="NZ_CP156074.1"/>
</dbReference>
<keyword evidence="1" id="KW-0472">Membrane</keyword>
<name>A0A4U0PY53_9NEIS</name>
<dbReference type="Proteomes" id="UP000310016">
    <property type="component" value="Unassembled WGS sequence"/>
</dbReference>
<dbReference type="AlphaFoldDB" id="A0A4U0PY53"/>
<feature type="transmembrane region" description="Helical" evidence="1">
    <location>
        <begin position="58"/>
        <end position="78"/>
    </location>
</feature>
<keyword evidence="1" id="KW-1133">Transmembrane helix</keyword>
<feature type="domain" description="DUF58" evidence="2">
    <location>
        <begin position="215"/>
        <end position="316"/>
    </location>
</feature>
<dbReference type="PANTHER" id="PTHR34351">
    <property type="entry name" value="SLR1927 PROTEIN-RELATED"/>
    <property type="match status" value="1"/>
</dbReference>
<keyword evidence="1" id="KW-0812">Transmembrane</keyword>
<protein>
    <submittedName>
        <fullName evidence="3">DUF58 domain-containing protein</fullName>
    </submittedName>
</protein>
<dbReference type="OrthoDB" id="5298497at2"/>
<keyword evidence="4" id="KW-1185">Reference proteome</keyword>
<evidence type="ECO:0000259" key="2">
    <source>
        <dbReference type="Pfam" id="PF01882"/>
    </source>
</evidence>
<feature type="transmembrane region" description="Helical" evidence="1">
    <location>
        <begin position="29"/>
        <end position="52"/>
    </location>
</feature>
<evidence type="ECO:0000313" key="3">
    <source>
        <dbReference type="EMBL" id="TJZ73515.1"/>
    </source>
</evidence>
<reference evidence="3 4" key="1">
    <citation type="submission" date="2019-04" db="EMBL/GenBank/DDBJ databases">
        <title>Chitiniphilus eburnea sp. nov., a novel chitinolytic bacterium isolated from aquaculture sludge.</title>
        <authorList>
            <person name="Sheng M."/>
        </authorList>
    </citation>
    <scope>NUCLEOTIDE SEQUENCE [LARGE SCALE GENOMIC DNA]</scope>
    <source>
        <strain evidence="3 4">HX-2-15</strain>
    </source>
</reference>
<sequence>MKFLQRRWQRWLARRHPAGTEIRLRHNRIYVLPSGFGFAFAFCAVLLLIGAINYQLSLGYLFTFGLIGLGHAALTEAFRNLLGLRFSVRQPEPVFQGEMAFFPVAIANEKKRIRRAILVRAGENAWVTLDRLDARQERVLPLPVPTTLRGWLALPRVNIETRYPTGFCRAWSHASLTARVLVYPRPEHDPPPYPGAHEEGAGMARRIGEDEFAGLREYRPGDSPRRIAWKQAARSDTLSVKSFDSAEGAQSILHWDAAAPLDAEARLSRLTAWLLRAEGSGERYGLILPGQHIDIGHGPQHLAHCLEALATFDTAARHG</sequence>
<dbReference type="PANTHER" id="PTHR34351:SF1">
    <property type="entry name" value="SLR1927 PROTEIN"/>
    <property type="match status" value="1"/>
</dbReference>
<dbReference type="Pfam" id="PF01882">
    <property type="entry name" value="DUF58"/>
    <property type="match status" value="1"/>
</dbReference>
<dbReference type="EMBL" id="SUMF01000009">
    <property type="protein sequence ID" value="TJZ73515.1"/>
    <property type="molecule type" value="Genomic_DNA"/>
</dbReference>
<evidence type="ECO:0000256" key="1">
    <source>
        <dbReference type="SAM" id="Phobius"/>
    </source>
</evidence>
<accession>A0A4U0PY53</accession>
<proteinExistence type="predicted"/>
<comment type="caution">
    <text evidence="3">The sequence shown here is derived from an EMBL/GenBank/DDBJ whole genome shotgun (WGS) entry which is preliminary data.</text>
</comment>
<dbReference type="InterPro" id="IPR002881">
    <property type="entry name" value="DUF58"/>
</dbReference>